<keyword evidence="1" id="KW-1133">Transmembrane helix</keyword>
<keyword evidence="1" id="KW-0812">Transmembrane</keyword>
<dbReference type="PANTHER" id="PTHR37783">
    <property type="entry name" value="MEMBRANE PROTEIN, PUTATIVE (AFU_ORTHOLOGUE AFUA_1G04315)-RELATED"/>
    <property type="match status" value="1"/>
</dbReference>
<evidence type="ECO:0000259" key="2">
    <source>
        <dbReference type="Pfam" id="PF10615"/>
    </source>
</evidence>
<protein>
    <submittedName>
        <fullName evidence="3">Integral membrane protein</fullName>
    </submittedName>
</protein>
<proteinExistence type="predicted"/>
<dbReference type="Gene3D" id="3.20.180.10">
    <property type="entry name" value="PNP-oxidase-like"/>
    <property type="match status" value="1"/>
</dbReference>
<dbReference type="PANTHER" id="PTHR37783:SF1">
    <property type="entry name" value="MEMBRANE PROTEIN, PUTATIVE (AFU_ORTHOLOGUE AFUA_1G04315)-RELATED"/>
    <property type="match status" value="1"/>
</dbReference>
<feature type="domain" description="DUF2470" evidence="2">
    <location>
        <begin position="11"/>
        <end position="85"/>
    </location>
</feature>
<dbReference type="Pfam" id="PF10615">
    <property type="entry name" value="DUF2470"/>
    <property type="match status" value="1"/>
</dbReference>
<keyword evidence="1" id="KW-0472">Membrane</keyword>
<feature type="transmembrane region" description="Helical" evidence="1">
    <location>
        <begin position="110"/>
        <end position="129"/>
    </location>
</feature>
<dbReference type="OrthoDB" id="5553410at2759"/>
<name>A0A420HBM2_9PEZI</name>
<comment type="caution">
    <text evidence="3">The sequence shown here is derived from an EMBL/GenBank/DDBJ whole genome shotgun (WGS) entry which is preliminary data.</text>
</comment>
<dbReference type="EMBL" id="MCFK01009484">
    <property type="protein sequence ID" value="RKF54808.1"/>
    <property type="molecule type" value="Genomic_DNA"/>
</dbReference>
<dbReference type="InterPro" id="IPR037119">
    <property type="entry name" value="Haem_oxidase_HugZ-like_sf"/>
</dbReference>
<dbReference type="AlphaFoldDB" id="A0A420HBM2"/>
<dbReference type="InterPro" id="IPR019595">
    <property type="entry name" value="DUF2470"/>
</dbReference>
<evidence type="ECO:0000256" key="1">
    <source>
        <dbReference type="SAM" id="Phobius"/>
    </source>
</evidence>
<sequence length="228" mass="26071">MADSKEEEINKDRIINHMNTDHADSPSLFLQHFLRVPAQEAQAASIYDISLSAVSIKTPNSKNYTVPLDPPMKSWSETREKMKEMDKVARQALGIQEINYVPYKFPTSPLHVSVFSACAITFLIFGLTYRGNFFVPGRYVYDKILPYFPGGAETFLNVVKFLAIPTLAIHTGEVLYLDKTRLQKNGIKRGSALWWCWFISCYTEGFGSFQRFDKELKRIKLAGKNKKL</sequence>
<organism evidence="3 4">
    <name type="scientific">Erysiphe neolycopersici</name>
    <dbReference type="NCBI Taxonomy" id="212602"/>
    <lineage>
        <taxon>Eukaryota</taxon>
        <taxon>Fungi</taxon>
        <taxon>Dikarya</taxon>
        <taxon>Ascomycota</taxon>
        <taxon>Pezizomycotina</taxon>
        <taxon>Leotiomycetes</taxon>
        <taxon>Erysiphales</taxon>
        <taxon>Erysiphaceae</taxon>
        <taxon>Erysiphe</taxon>
    </lineage>
</organism>
<evidence type="ECO:0000313" key="4">
    <source>
        <dbReference type="Proteomes" id="UP000286134"/>
    </source>
</evidence>
<keyword evidence="4" id="KW-1185">Reference proteome</keyword>
<dbReference type="Proteomes" id="UP000286134">
    <property type="component" value="Unassembled WGS sequence"/>
</dbReference>
<reference evidence="3 4" key="1">
    <citation type="journal article" date="2018" name="BMC Genomics">
        <title>Comparative genome analyses reveal sequence features reflecting distinct modes of host-adaptation between dicot and monocot powdery mildew.</title>
        <authorList>
            <person name="Wu Y."/>
            <person name="Ma X."/>
            <person name="Pan Z."/>
            <person name="Kale S.D."/>
            <person name="Song Y."/>
            <person name="King H."/>
            <person name="Zhang Q."/>
            <person name="Presley C."/>
            <person name="Deng X."/>
            <person name="Wei C.I."/>
            <person name="Xiao S."/>
        </authorList>
    </citation>
    <scope>NUCLEOTIDE SEQUENCE [LARGE SCALE GENOMIC DNA]</scope>
    <source>
        <strain evidence="3">UMSG2</strain>
    </source>
</reference>
<evidence type="ECO:0000313" key="3">
    <source>
        <dbReference type="EMBL" id="RKF54808.1"/>
    </source>
</evidence>
<accession>A0A420HBM2</accession>
<gene>
    <name evidence="3" type="ORF">OnM2_094039</name>
</gene>